<dbReference type="InterPro" id="IPR053151">
    <property type="entry name" value="RNase_H-like"/>
</dbReference>
<evidence type="ECO:0000313" key="3">
    <source>
        <dbReference type="EMBL" id="KAK0574960.1"/>
    </source>
</evidence>
<keyword evidence="1" id="KW-1133">Transmembrane helix</keyword>
<dbReference type="InterPro" id="IPR002156">
    <property type="entry name" value="RNaseH_domain"/>
</dbReference>
<dbReference type="InterPro" id="IPR044730">
    <property type="entry name" value="RNase_H-like_dom_plant"/>
</dbReference>
<feature type="domain" description="RNase H type-1" evidence="2">
    <location>
        <begin position="47"/>
        <end position="169"/>
    </location>
</feature>
<organism evidence="3 4">
    <name type="scientific">Acer saccharum</name>
    <name type="common">Sugar maple</name>
    <dbReference type="NCBI Taxonomy" id="4024"/>
    <lineage>
        <taxon>Eukaryota</taxon>
        <taxon>Viridiplantae</taxon>
        <taxon>Streptophyta</taxon>
        <taxon>Embryophyta</taxon>
        <taxon>Tracheophyta</taxon>
        <taxon>Spermatophyta</taxon>
        <taxon>Magnoliopsida</taxon>
        <taxon>eudicotyledons</taxon>
        <taxon>Gunneridae</taxon>
        <taxon>Pentapetalae</taxon>
        <taxon>rosids</taxon>
        <taxon>malvids</taxon>
        <taxon>Sapindales</taxon>
        <taxon>Sapindaceae</taxon>
        <taxon>Hippocastanoideae</taxon>
        <taxon>Acereae</taxon>
        <taxon>Acer</taxon>
    </lineage>
</organism>
<dbReference type="GO" id="GO:0004523">
    <property type="term" value="F:RNA-DNA hybrid ribonuclease activity"/>
    <property type="evidence" value="ECO:0007669"/>
    <property type="project" value="InterPro"/>
</dbReference>
<dbReference type="PANTHER" id="PTHR47723">
    <property type="entry name" value="OS05G0353850 PROTEIN"/>
    <property type="match status" value="1"/>
</dbReference>
<dbReference type="Proteomes" id="UP001168877">
    <property type="component" value="Unassembled WGS sequence"/>
</dbReference>
<accession>A0AA39VCK0</accession>
<keyword evidence="1" id="KW-0812">Transmembrane</keyword>
<dbReference type="CDD" id="cd06222">
    <property type="entry name" value="RNase_H_like"/>
    <property type="match status" value="1"/>
</dbReference>
<gene>
    <name evidence="3" type="ORF">LWI29_031553</name>
</gene>
<dbReference type="InterPro" id="IPR036397">
    <property type="entry name" value="RNaseH_sf"/>
</dbReference>
<dbReference type="PANTHER" id="PTHR47723:SF21">
    <property type="entry name" value="POLYNUCLEOTIDYL TRANSFERASE, RIBONUCLEASE H-LIKE SUPERFAMILY PROTEIN"/>
    <property type="match status" value="1"/>
</dbReference>
<dbReference type="InterPro" id="IPR012337">
    <property type="entry name" value="RNaseH-like_sf"/>
</dbReference>
<dbReference type="GO" id="GO:0003676">
    <property type="term" value="F:nucleic acid binding"/>
    <property type="evidence" value="ECO:0007669"/>
    <property type="project" value="InterPro"/>
</dbReference>
<dbReference type="AlphaFoldDB" id="A0AA39VCK0"/>
<dbReference type="Pfam" id="PF13456">
    <property type="entry name" value="RVT_3"/>
    <property type="match status" value="1"/>
</dbReference>
<proteinExistence type="predicted"/>
<name>A0AA39VCK0_ACESA</name>
<keyword evidence="4" id="KW-1185">Reference proteome</keyword>
<dbReference type="Gene3D" id="3.30.420.10">
    <property type="entry name" value="Ribonuclease H-like superfamily/Ribonuclease H"/>
    <property type="match status" value="1"/>
</dbReference>
<protein>
    <recommendedName>
        <fullName evidence="2">RNase H type-1 domain-containing protein</fullName>
    </recommendedName>
</protein>
<reference evidence="3" key="2">
    <citation type="submission" date="2023-06" db="EMBL/GenBank/DDBJ databases">
        <authorList>
            <person name="Swenson N.G."/>
            <person name="Wegrzyn J.L."/>
            <person name="Mcevoy S.L."/>
        </authorList>
    </citation>
    <scope>NUCLEOTIDE SEQUENCE</scope>
    <source>
        <strain evidence="3">NS2018</strain>
        <tissue evidence="3">Leaf</tissue>
    </source>
</reference>
<evidence type="ECO:0000256" key="1">
    <source>
        <dbReference type="SAM" id="Phobius"/>
    </source>
</evidence>
<comment type="caution">
    <text evidence="3">The sequence shown here is derived from an EMBL/GenBank/DDBJ whole genome shotgun (WGS) entry which is preliminary data.</text>
</comment>
<keyword evidence="1" id="KW-0472">Membrane</keyword>
<sequence length="196" mass="21851">MEEVVGWSIEFLQEFRNSNSEVKRVVVSDSIRRGRWRPPDIDDYKANCDAVLDQGKGTVGIGMIIRNYVGNVMVAGSIIFAGTFSIKIAKLMAILRCIQFGNDCGLRLKKIESDEATVVKWIKEGLNLESEYGTVVSEINCLIDKQTETTVCAISKEANKVAKGLAEKALTIDENAFWMEDFPNCIRKEVETDMSG</sequence>
<dbReference type="SUPFAM" id="SSF53098">
    <property type="entry name" value="Ribonuclease H-like"/>
    <property type="match status" value="1"/>
</dbReference>
<reference evidence="3" key="1">
    <citation type="journal article" date="2022" name="Plant J.">
        <title>Strategies of tolerance reflected in two North American maple genomes.</title>
        <authorList>
            <person name="McEvoy S.L."/>
            <person name="Sezen U.U."/>
            <person name="Trouern-Trend A."/>
            <person name="McMahon S.M."/>
            <person name="Schaberg P.G."/>
            <person name="Yang J."/>
            <person name="Wegrzyn J.L."/>
            <person name="Swenson N.G."/>
        </authorList>
    </citation>
    <scope>NUCLEOTIDE SEQUENCE</scope>
    <source>
        <strain evidence="3">NS2018</strain>
    </source>
</reference>
<evidence type="ECO:0000259" key="2">
    <source>
        <dbReference type="Pfam" id="PF13456"/>
    </source>
</evidence>
<dbReference type="EMBL" id="JAUESC010000387">
    <property type="protein sequence ID" value="KAK0574960.1"/>
    <property type="molecule type" value="Genomic_DNA"/>
</dbReference>
<evidence type="ECO:0000313" key="4">
    <source>
        <dbReference type="Proteomes" id="UP001168877"/>
    </source>
</evidence>
<feature type="transmembrane region" description="Helical" evidence="1">
    <location>
        <begin position="68"/>
        <end position="86"/>
    </location>
</feature>